<evidence type="ECO:0000256" key="1">
    <source>
        <dbReference type="ARBA" id="ARBA00007749"/>
    </source>
</evidence>
<dbReference type="InterPro" id="IPR051013">
    <property type="entry name" value="MBL_superfamily_lactonases"/>
</dbReference>
<dbReference type="InterPro" id="IPR036866">
    <property type="entry name" value="RibonucZ/Hydroxyglut_hydro"/>
</dbReference>
<dbReference type="Pfam" id="PF00753">
    <property type="entry name" value="Lactamase_B"/>
    <property type="match status" value="1"/>
</dbReference>
<accession>A0A8H6VKA3</accession>
<dbReference type="EMBL" id="JABCIY010000082">
    <property type="protein sequence ID" value="KAF7193512.1"/>
    <property type="molecule type" value="Genomic_DNA"/>
</dbReference>
<dbReference type="Gene3D" id="3.60.15.10">
    <property type="entry name" value="Ribonuclease Z/Hydroxyacylglutathione hydrolase-like"/>
    <property type="match status" value="1"/>
</dbReference>
<dbReference type="AlphaFoldDB" id="A0A8H6VKA3"/>
<keyword evidence="3" id="KW-0378">Hydrolase</keyword>
<name>A0A8H6VKA3_9PEZI</name>
<sequence>MAPPTPAPALNIPSGNTAVTISAIDTTLWISGVSTSQMYSPPIKSFGRVRAGCWSFLISHPPSNRKLLYDLGSRKDAINTTSPNWNLKKLYEEGVVESFDVKKHVAEILAENGIETKEIEGVIWSHWHFDHTGDMSTFPKTTKLIVGERFKEAFMPGYPVDEKAWTLESDFEGREVVEVPFGESELNIGSFRAYDYFGDGSFYILDTPGHAIGHVNALARTSVDPPEFTHLCGDSAHHCGEIRPSEYIPLPYLIDPSPLPKVQPYVCPGGMFSSLLRNGSSSEHILELIDPFEGRDGMSENDRKFSIMYDKEETMRSVRKVEGFDANENVFTLLAHDWSLKGVIDEWPKGDLNGWRKRGWRRDGFWKFLEDFEGAVVEDGAVEGGKLPKQ</sequence>
<evidence type="ECO:0000313" key="6">
    <source>
        <dbReference type="EMBL" id="KAF7193512.1"/>
    </source>
</evidence>
<keyword evidence="6" id="KW-0503">Monooxygenase</keyword>
<dbReference type="CDD" id="cd07730">
    <property type="entry name" value="metallo-hydrolase-like_MBL-fold"/>
    <property type="match status" value="1"/>
</dbReference>
<dbReference type="Proteomes" id="UP000660729">
    <property type="component" value="Unassembled WGS sequence"/>
</dbReference>
<reference evidence="6" key="1">
    <citation type="submission" date="2020-04" db="EMBL/GenBank/DDBJ databases">
        <title>Draft genome resource of the tomato pathogen Pseudocercospora fuligena.</title>
        <authorList>
            <person name="Zaccaron A."/>
        </authorList>
    </citation>
    <scope>NUCLEOTIDE SEQUENCE</scope>
    <source>
        <strain evidence="6">PF001</strain>
    </source>
</reference>
<dbReference type="OrthoDB" id="10250730at2759"/>
<dbReference type="PANTHER" id="PTHR42978">
    <property type="entry name" value="QUORUM-QUENCHING LACTONASE YTNP-RELATED-RELATED"/>
    <property type="match status" value="1"/>
</dbReference>
<comment type="caution">
    <text evidence="6">The sequence shown here is derived from an EMBL/GenBank/DDBJ whole genome shotgun (WGS) entry which is preliminary data.</text>
</comment>
<dbReference type="GO" id="GO:0004497">
    <property type="term" value="F:monooxygenase activity"/>
    <property type="evidence" value="ECO:0007669"/>
    <property type="project" value="UniProtKB-KW"/>
</dbReference>
<keyword evidence="7" id="KW-1185">Reference proteome</keyword>
<gene>
    <name evidence="6" type="ORF">HII31_05186</name>
</gene>
<comment type="similarity">
    <text evidence="1">Belongs to the metallo-beta-lactamase superfamily.</text>
</comment>
<evidence type="ECO:0000256" key="2">
    <source>
        <dbReference type="ARBA" id="ARBA00022723"/>
    </source>
</evidence>
<dbReference type="SUPFAM" id="SSF56281">
    <property type="entry name" value="Metallo-hydrolase/oxidoreductase"/>
    <property type="match status" value="1"/>
</dbReference>
<organism evidence="6 7">
    <name type="scientific">Pseudocercospora fuligena</name>
    <dbReference type="NCBI Taxonomy" id="685502"/>
    <lineage>
        <taxon>Eukaryota</taxon>
        <taxon>Fungi</taxon>
        <taxon>Dikarya</taxon>
        <taxon>Ascomycota</taxon>
        <taxon>Pezizomycotina</taxon>
        <taxon>Dothideomycetes</taxon>
        <taxon>Dothideomycetidae</taxon>
        <taxon>Mycosphaerellales</taxon>
        <taxon>Mycosphaerellaceae</taxon>
        <taxon>Pseudocercospora</taxon>
    </lineage>
</organism>
<proteinExistence type="inferred from homology"/>
<feature type="domain" description="Metallo-beta-lactamase" evidence="5">
    <location>
        <begin position="52"/>
        <end position="270"/>
    </location>
</feature>
<dbReference type="InterPro" id="IPR001279">
    <property type="entry name" value="Metallo-B-lactamas"/>
</dbReference>
<keyword evidence="4" id="KW-0862">Zinc</keyword>
<dbReference type="GO" id="GO:0016787">
    <property type="term" value="F:hydrolase activity"/>
    <property type="evidence" value="ECO:0007669"/>
    <property type="project" value="UniProtKB-KW"/>
</dbReference>
<evidence type="ECO:0000313" key="7">
    <source>
        <dbReference type="Proteomes" id="UP000660729"/>
    </source>
</evidence>
<keyword evidence="6" id="KW-0560">Oxidoreductase</keyword>
<evidence type="ECO:0000256" key="4">
    <source>
        <dbReference type="ARBA" id="ARBA00022833"/>
    </source>
</evidence>
<evidence type="ECO:0000256" key="3">
    <source>
        <dbReference type="ARBA" id="ARBA00022801"/>
    </source>
</evidence>
<protein>
    <submittedName>
        <fullName evidence="6">Cytochrome P450 monooxygenase</fullName>
    </submittedName>
</protein>
<dbReference type="GO" id="GO:0046872">
    <property type="term" value="F:metal ion binding"/>
    <property type="evidence" value="ECO:0007669"/>
    <property type="project" value="UniProtKB-KW"/>
</dbReference>
<evidence type="ECO:0000259" key="5">
    <source>
        <dbReference type="SMART" id="SM00849"/>
    </source>
</evidence>
<dbReference type="SMART" id="SM00849">
    <property type="entry name" value="Lactamase_B"/>
    <property type="match status" value="1"/>
</dbReference>
<dbReference type="PANTHER" id="PTHR42978:SF5">
    <property type="entry name" value="METALLO-BETA-LACTAMASE DOMAIN-CONTAINING PROTEIN"/>
    <property type="match status" value="1"/>
</dbReference>
<keyword evidence="2" id="KW-0479">Metal-binding</keyword>